<keyword evidence="1" id="KW-0472">Membrane</keyword>
<feature type="transmembrane region" description="Helical" evidence="1">
    <location>
        <begin position="191"/>
        <end position="211"/>
    </location>
</feature>
<dbReference type="GO" id="GO:0080120">
    <property type="term" value="P:CAAX-box protein maturation"/>
    <property type="evidence" value="ECO:0007669"/>
    <property type="project" value="UniProtKB-ARBA"/>
</dbReference>
<feature type="domain" description="CAAX prenyl protease 2/Lysostaphin resistance protein A-like" evidence="2">
    <location>
        <begin position="113"/>
        <end position="204"/>
    </location>
</feature>
<organism evidence="3 4">
    <name type="scientific">Pantoea dispersa</name>
    <dbReference type="NCBI Taxonomy" id="59814"/>
    <lineage>
        <taxon>Bacteria</taxon>
        <taxon>Pseudomonadati</taxon>
        <taxon>Pseudomonadota</taxon>
        <taxon>Gammaproteobacteria</taxon>
        <taxon>Enterobacterales</taxon>
        <taxon>Erwiniaceae</taxon>
        <taxon>Pantoea</taxon>
    </lineage>
</organism>
<feature type="transmembrane region" description="Helical" evidence="1">
    <location>
        <begin position="38"/>
        <end position="60"/>
    </location>
</feature>
<dbReference type="PANTHER" id="PTHR36435">
    <property type="entry name" value="SLR1288 PROTEIN"/>
    <property type="match status" value="1"/>
</dbReference>
<dbReference type="EMBL" id="LDSE01000031">
    <property type="protein sequence ID" value="KTS66241.1"/>
    <property type="molecule type" value="Genomic_DNA"/>
</dbReference>
<accession>A0A8E1RVQ7</accession>
<name>A0A8E1RVQ7_9GAMM</name>
<dbReference type="AlphaFoldDB" id="A0A8E1RVQ7"/>
<proteinExistence type="predicted"/>
<dbReference type="Pfam" id="PF02517">
    <property type="entry name" value="Rce1-like"/>
    <property type="match status" value="1"/>
</dbReference>
<feature type="transmembrane region" description="Helical" evidence="1">
    <location>
        <begin position="134"/>
        <end position="161"/>
    </location>
</feature>
<evidence type="ECO:0000313" key="4">
    <source>
        <dbReference type="Proteomes" id="UP000071979"/>
    </source>
</evidence>
<dbReference type="GO" id="GO:0004175">
    <property type="term" value="F:endopeptidase activity"/>
    <property type="evidence" value="ECO:0007669"/>
    <property type="project" value="UniProtKB-ARBA"/>
</dbReference>
<keyword evidence="1" id="KW-0812">Transmembrane</keyword>
<dbReference type="InterPro" id="IPR003675">
    <property type="entry name" value="Rce1/LyrA-like_dom"/>
</dbReference>
<evidence type="ECO:0000256" key="1">
    <source>
        <dbReference type="SAM" id="Phobius"/>
    </source>
</evidence>
<feature type="transmembrane region" description="Helical" evidence="1">
    <location>
        <begin position="7"/>
        <end position="26"/>
    </location>
</feature>
<reference evidence="3 4" key="1">
    <citation type="journal article" date="2016" name="Front. Microbiol.">
        <title>Genomic Resource of Rice Seed Associated Bacteria.</title>
        <authorList>
            <person name="Midha S."/>
            <person name="Bansal K."/>
            <person name="Sharma S."/>
            <person name="Kumar N."/>
            <person name="Patil P.P."/>
            <person name="Chaudhry V."/>
            <person name="Patil P.B."/>
        </authorList>
    </citation>
    <scope>NUCLEOTIDE SEQUENCE [LARGE SCALE GENOMIC DNA]</scope>
    <source>
        <strain evidence="3 4">SA3</strain>
    </source>
</reference>
<dbReference type="Proteomes" id="UP000071979">
    <property type="component" value="Unassembled WGS sequence"/>
</dbReference>
<feature type="transmembrane region" description="Helical" evidence="1">
    <location>
        <begin position="107"/>
        <end position="127"/>
    </location>
</feature>
<keyword evidence="1" id="KW-1133">Transmembrane helix</keyword>
<dbReference type="PANTHER" id="PTHR36435:SF6">
    <property type="entry name" value="ABORTIVE INFECTION PROTEIN"/>
    <property type="match status" value="1"/>
</dbReference>
<dbReference type="RefSeq" id="WP_058776194.1">
    <property type="nucleotide sequence ID" value="NZ_LDSD01000014.1"/>
</dbReference>
<gene>
    <name evidence="3" type="ORF">SA3R_17335</name>
</gene>
<comment type="caution">
    <text evidence="3">The sequence shown here is derived from an EMBL/GenBank/DDBJ whole genome shotgun (WGS) entry which is preliminary data.</text>
</comment>
<evidence type="ECO:0000313" key="3">
    <source>
        <dbReference type="EMBL" id="KTS66241.1"/>
    </source>
</evidence>
<dbReference type="InterPro" id="IPR052710">
    <property type="entry name" value="CAAX_protease"/>
</dbReference>
<protein>
    <recommendedName>
        <fullName evidence="2">CAAX prenyl protease 2/Lysostaphin resistance protein A-like domain-containing protein</fullName>
    </recommendedName>
</protein>
<sequence length="214" mass="24301">MNKKDGYLFLSVFIVMVILTGAPLLLPEQLRMMSIVSGMFFPLMFTVEILVITPLYFLFLREKEGFGVGNFNLKDFILYLSIILIIQFILPKLFFEEETYDSHSETILPAITFIFIQISYILMAPVYEEIAIRGALFGSLTIFLKAKFPATILSSLIFAVLHTQYSGYKPLIILFFVSLTLTAARVRSKGLLLPVILHALMNCIIINKSYIFGS</sequence>
<feature type="transmembrane region" description="Helical" evidence="1">
    <location>
        <begin position="76"/>
        <end position="95"/>
    </location>
</feature>
<feature type="transmembrane region" description="Helical" evidence="1">
    <location>
        <begin position="167"/>
        <end position="184"/>
    </location>
</feature>
<evidence type="ECO:0000259" key="2">
    <source>
        <dbReference type="Pfam" id="PF02517"/>
    </source>
</evidence>